<evidence type="ECO:0000313" key="2">
    <source>
        <dbReference type="EMBL" id="VCX40881.1"/>
    </source>
</evidence>
<proteinExistence type="predicted"/>
<organism evidence="2 3">
    <name type="scientific">Gulo gulo</name>
    <name type="common">Wolverine</name>
    <name type="synonym">Gluton</name>
    <dbReference type="NCBI Taxonomy" id="48420"/>
    <lineage>
        <taxon>Eukaryota</taxon>
        <taxon>Metazoa</taxon>
        <taxon>Chordata</taxon>
        <taxon>Craniata</taxon>
        <taxon>Vertebrata</taxon>
        <taxon>Euteleostomi</taxon>
        <taxon>Mammalia</taxon>
        <taxon>Eutheria</taxon>
        <taxon>Laurasiatheria</taxon>
        <taxon>Carnivora</taxon>
        <taxon>Caniformia</taxon>
        <taxon>Musteloidea</taxon>
        <taxon>Mustelidae</taxon>
        <taxon>Guloninae</taxon>
        <taxon>Gulo</taxon>
    </lineage>
</organism>
<dbReference type="EMBL" id="CYRY02045458">
    <property type="protein sequence ID" value="VCX40881.1"/>
    <property type="molecule type" value="Genomic_DNA"/>
</dbReference>
<dbReference type="AlphaFoldDB" id="A0A9X9MAP8"/>
<protein>
    <submittedName>
        <fullName evidence="2">Uncharacterized protein</fullName>
    </submittedName>
</protein>
<accession>A0A9X9MAP8</accession>
<sequence length="64" mass="7183">MKSNSGSPLQAREQVGRVEQSPEAKQRTFSRQKTPQTPVKPQKSRRERLVTSPTSFVTALGSWV</sequence>
<feature type="compositionally biased region" description="Basic and acidic residues" evidence="1">
    <location>
        <begin position="14"/>
        <end position="26"/>
    </location>
</feature>
<evidence type="ECO:0000313" key="3">
    <source>
        <dbReference type="Proteomes" id="UP000269945"/>
    </source>
</evidence>
<name>A0A9X9MAP8_GULGU</name>
<feature type="region of interest" description="Disordered" evidence="1">
    <location>
        <begin position="1"/>
        <end position="64"/>
    </location>
</feature>
<evidence type="ECO:0000256" key="1">
    <source>
        <dbReference type="SAM" id="MobiDB-lite"/>
    </source>
</evidence>
<feature type="compositionally biased region" description="Polar residues" evidence="1">
    <location>
        <begin position="27"/>
        <end position="39"/>
    </location>
</feature>
<keyword evidence="3" id="KW-1185">Reference proteome</keyword>
<reference evidence="2 3" key="1">
    <citation type="submission" date="2018-10" db="EMBL/GenBank/DDBJ databases">
        <authorList>
            <person name="Ekblom R."/>
            <person name="Jareborg N."/>
        </authorList>
    </citation>
    <scope>NUCLEOTIDE SEQUENCE [LARGE SCALE GENOMIC DNA]</scope>
    <source>
        <tissue evidence="2">Muscle</tissue>
    </source>
</reference>
<dbReference type="Proteomes" id="UP000269945">
    <property type="component" value="Unassembled WGS sequence"/>
</dbReference>
<gene>
    <name evidence="2" type="ORF">BN2614_LOCUS2</name>
</gene>
<comment type="caution">
    <text evidence="2">The sequence shown here is derived from an EMBL/GenBank/DDBJ whole genome shotgun (WGS) entry which is preliminary data.</text>
</comment>